<protein>
    <submittedName>
        <fullName evidence="2">Uncharacterized protein</fullName>
    </submittedName>
</protein>
<feature type="compositionally biased region" description="Basic and acidic residues" evidence="1">
    <location>
        <begin position="202"/>
        <end position="224"/>
    </location>
</feature>
<dbReference type="AlphaFoldDB" id="A0AAN9YQ03"/>
<name>A0AAN9YQ03_9PEZI</name>
<dbReference type="Proteomes" id="UP001320420">
    <property type="component" value="Unassembled WGS sequence"/>
</dbReference>
<proteinExistence type="predicted"/>
<dbReference type="EMBL" id="JAKJXP020000066">
    <property type="protein sequence ID" value="KAK7750302.1"/>
    <property type="molecule type" value="Genomic_DNA"/>
</dbReference>
<feature type="region of interest" description="Disordered" evidence="1">
    <location>
        <begin position="112"/>
        <end position="137"/>
    </location>
</feature>
<accession>A0AAN9YQ03</accession>
<organism evidence="2 3">
    <name type="scientific">Diatrype stigma</name>
    <dbReference type="NCBI Taxonomy" id="117547"/>
    <lineage>
        <taxon>Eukaryota</taxon>
        <taxon>Fungi</taxon>
        <taxon>Dikarya</taxon>
        <taxon>Ascomycota</taxon>
        <taxon>Pezizomycotina</taxon>
        <taxon>Sordariomycetes</taxon>
        <taxon>Xylariomycetidae</taxon>
        <taxon>Xylariales</taxon>
        <taxon>Diatrypaceae</taxon>
        <taxon>Diatrype</taxon>
    </lineage>
</organism>
<keyword evidence="3" id="KW-1185">Reference proteome</keyword>
<sequence>MCSGDITELSCGHVLAHVTAQCSRARETGRACARPTGGARAQLADTCATCDPAFITSSIGRSYRKRQAELAALLTAALQARRADDVGRVHDEMESLRQRTNSAIGEAVRQRRMVSPRATGMKTAAGAGDVEFPGGSPSLRGDRVPGYTSSWVGGKCVWEREMPITMVPHRRRGSEASKTVTKAQGLEFLNKKLDEARRQQRIARGEEVEGDAADGKAKDGEKPLWYRKFGPVQSPRVVEAALPRPSHTQNKSARPVVQVAEQLPPHPLRHKKKVASWLPTEEEMDELAARLSTEASLEPEEGAGEARRRRPSRHLPRGGEHRQGESSEKKLPHPRQQRAGESGSRAASPAAGQSVRHHRPTTSRNESYAARFRDAQATAQQQHAVDDTDADGEEIDIWLYEAERTKR</sequence>
<comment type="caution">
    <text evidence="2">The sequence shown here is derived from an EMBL/GenBank/DDBJ whole genome shotgun (WGS) entry which is preliminary data.</text>
</comment>
<evidence type="ECO:0000313" key="3">
    <source>
        <dbReference type="Proteomes" id="UP001320420"/>
    </source>
</evidence>
<evidence type="ECO:0000256" key="1">
    <source>
        <dbReference type="SAM" id="MobiDB-lite"/>
    </source>
</evidence>
<gene>
    <name evidence="2" type="ORF">SLS62_007709</name>
</gene>
<feature type="compositionally biased region" description="Basic and acidic residues" evidence="1">
    <location>
        <begin position="317"/>
        <end position="331"/>
    </location>
</feature>
<feature type="compositionally biased region" description="Basic residues" evidence="1">
    <location>
        <begin position="307"/>
        <end position="316"/>
    </location>
</feature>
<feature type="region of interest" description="Disordered" evidence="1">
    <location>
        <begin position="242"/>
        <end position="393"/>
    </location>
</feature>
<feature type="region of interest" description="Disordered" evidence="1">
    <location>
        <begin position="202"/>
        <end position="228"/>
    </location>
</feature>
<reference evidence="2 3" key="1">
    <citation type="submission" date="2024-02" db="EMBL/GenBank/DDBJ databases">
        <title>De novo assembly and annotation of 12 fungi associated with fruit tree decline syndrome in Ontario, Canada.</title>
        <authorList>
            <person name="Sulman M."/>
            <person name="Ellouze W."/>
            <person name="Ilyukhin E."/>
        </authorList>
    </citation>
    <scope>NUCLEOTIDE SEQUENCE [LARGE SCALE GENOMIC DNA]</scope>
    <source>
        <strain evidence="2 3">M11/M66-122</strain>
    </source>
</reference>
<evidence type="ECO:0000313" key="2">
    <source>
        <dbReference type="EMBL" id="KAK7750302.1"/>
    </source>
</evidence>